<protein>
    <recommendedName>
        <fullName evidence="5">F-box associated domain-containing protein</fullName>
    </recommendedName>
</protein>
<organism evidence="3 4">
    <name type="scientific">Caenorhabditis angaria</name>
    <dbReference type="NCBI Taxonomy" id="860376"/>
    <lineage>
        <taxon>Eukaryota</taxon>
        <taxon>Metazoa</taxon>
        <taxon>Ecdysozoa</taxon>
        <taxon>Nematoda</taxon>
        <taxon>Chromadorea</taxon>
        <taxon>Rhabditida</taxon>
        <taxon>Rhabditina</taxon>
        <taxon>Rhabditomorpha</taxon>
        <taxon>Rhabditoidea</taxon>
        <taxon>Rhabditidae</taxon>
        <taxon>Peloderinae</taxon>
        <taxon>Caenorhabditis</taxon>
    </lineage>
</organism>
<keyword evidence="4" id="KW-1185">Reference proteome</keyword>
<evidence type="ECO:0008006" key="5">
    <source>
        <dbReference type="Google" id="ProtNLM"/>
    </source>
</evidence>
<name>A0A9P1MUL6_9PELO</name>
<dbReference type="Proteomes" id="UP001152747">
    <property type="component" value="Unassembled WGS sequence"/>
</dbReference>
<gene>
    <name evidence="3" type="ORF">CAMP_LOCUS2068</name>
</gene>
<comment type="caution">
    <text evidence="3">The sequence shown here is derived from an EMBL/GenBank/DDBJ whole genome shotgun (WGS) entry which is preliminary data.</text>
</comment>
<evidence type="ECO:0000313" key="4">
    <source>
        <dbReference type="Proteomes" id="UP001152747"/>
    </source>
</evidence>
<dbReference type="InterPro" id="IPR012885">
    <property type="entry name" value="F-box_Sdz-33"/>
</dbReference>
<dbReference type="AlphaFoldDB" id="A0A9P1MUL6"/>
<dbReference type="Pfam" id="PF00646">
    <property type="entry name" value="F-box"/>
    <property type="match status" value="1"/>
</dbReference>
<evidence type="ECO:0000313" key="3">
    <source>
        <dbReference type="EMBL" id="CAI5439431.1"/>
    </source>
</evidence>
<feature type="domain" description="F-box" evidence="1">
    <location>
        <begin position="16"/>
        <end position="57"/>
    </location>
</feature>
<accession>A0A9P1MUL6</accession>
<dbReference type="Pfam" id="PF07735">
    <property type="entry name" value="FBA_2"/>
    <property type="match status" value="1"/>
</dbReference>
<feature type="domain" description="Sdz-33 F-box" evidence="2">
    <location>
        <begin position="190"/>
        <end position="245"/>
    </location>
</feature>
<evidence type="ECO:0000259" key="2">
    <source>
        <dbReference type="Pfam" id="PF07735"/>
    </source>
</evidence>
<evidence type="ECO:0000259" key="1">
    <source>
        <dbReference type="Pfam" id="PF00646"/>
    </source>
</evidence>
<dbReference type="EMBL" id="CANHGI010000001">
    <property type="protein sequence ID" value="CAI5439431.1"/>
    <property type="molecule type" value="Genomic_DNA"/>
</dbReference>
<proteinExistence type="predicted"/>
<dbReference type="InterPro" id="IPR001810">
    <property type="entry name" value="F-box_dom"/>
</dbReference>
<sequence length="313" mass="37740">MDDILVLQLVIQTICWFDMPLEIREMIMNEMNTKILLKLGATCRKCQEEIQKSKNYFDSIVFMDYDDDERIRFKYWIRINDYCMVVQKIDENNTNISFEEFIRGERVEVLLEHRNENVRKVCLDIIRDYLERIGNRLREFVIETMNSPIRSLLLSNLTLRNCTKLKELRIGNTMRQIDLFEIGFIDFETIKNISSAIEIPSTSINFNQLIQLRARNIDIYYMETLNEKDVQNYIELWMDGKLHSNFWMFSINTAYKKSLMTRKIDIDLSRFYFRENTRYTSRKRIQSRVDPKSFLEIGEQTDIHLYLVVKNEK</sequence>
<reference evidence="3" key="1">
    <citation type="submission" date="2022-11" db="EMBL/GenBank/DDBJ databases">
        <authorList>
            <person name="Kikuchi T."/>
        </authorList>
    </citation>
    <scope>NUCLEOTIDE SEQUENCE</scope>
    <source>
        <strain evidence="3">PS1010</strain>
    </source>
</reference>